<feature type="region of interest" description="Disordered" evidence="1">
    <location>
        <begin position="1"/>
        <end position="41"/>
    </location>
</feature>
<proteinExistence type="predicted"/>
<dbReference type="EMBL" id="CADCVQ010000126">
    <property type="protein sequence ID" value="CAA9515889.1"/>
    <property type="molecule type" value="Genomic_DNA"/>
</dbReference>
<accession>A0A6J4T7E2</accession>
<evidence type="ECO:0000313" key="2">
    <source>
        <dbReference type="EMBL" id="CAA9515889.1"/>
    </source>
</evidence>
<sequence>VAAGDDRTAATATARAAARRRRRLPEHVASTEQAHGEAERHVERQPWAVEVGHGLRLSRELRRRTRAM</sequence>
<evidence type="ECO:0000256" key="1">
    <source>
        <dbReference type="SAM" id="MobiDB-lite"/>
    </source>
</evidence>
<protein>
    <submittedName>
        <fullName evidence="2">Uncharacterized protein</fullName>
    </submittedName>
</protein>
<reference evidence="2" key="1">
    <citation type="submission" date="2020-02" db="EMBL/GenBank/DDBJ databases">
        <authorList>
            <person name="Meier V. D."/>
        </authorList>
    </citation>
    <scope>NUCLEOTIDE SEQUENCE</scope>
    <source>
        <strain evidence="2">AVDCRST_MAG67</strain>
    </source>
</reference>
<organism evidence="2">
    <name type="scientific">uncultured Solirubrobacteraceae bacterium</name>
    <dbReference type="NCBI Taxonomy" id="1162706"/>
    <lineage>
        <taxon>Bacteria</taxon>
        <taxon>Bacillati</taxon>
        <taxon>Actinomycetota</taxon>
        <taxon>Thermoleophilia</taxon>
        <taxon>Solirubrobacterales</taxon>
        <taxon>Solirubrobacteraceae</taxon>
        <taxon>environmental samples</taxon>
    </lineage>
</organism>
<name>A0A6J4T7E2_9ACTN</name>
<gene>
    <name evidence="2" type="ORF">AVDCRST_MAG67-2981</name>
</gene>
<feature type="non-terminal residue" evidence="2">
    <location>
        <position position="1"/>
    </location>
</feature>
<dbReference type="AlphaFoldDB" id="A0A6J4T7E2"/>